<name>A0A1B2EC34_9HYPH</name>
<dbReference type="GO" id="GO:0015276">
    <property type="term" value="F:ligand-gated monoatomic ion channel activity"/>
    <property type="evidence" value="ECO:0007669"/>
    <property type="project" value="InterPro"/>
</dbReference>
<feature type="chain" id="PRO_5008535766" description="Amino acid ABC transporter" evidence="5">
    <location>
        <begin position="30"/>
        <end position="268"/>
    </location>
</feature>
<dbReference type="EMBL" id="CP016616">
    <property type="protein sequence ID" value="ANY77528.1"/>
    <property type="molecule type" value="Genomic_DNA"/>
</dbReference>
<proteinExistence type="inferred from homology"/>
<feature type="domain" description="Ionotropic glutamate receptor C-terminal" evidence="7">
    <location>
        <begin position="39"/>
        <end position="265"/>
    </location>
</feature>
<feature type="domain" description="Solute-binding protein family 3/N-terminal" evidence="6">
    <location>
        <begin position="39"/>
        <end position="266"/>
    </location>
</feature>
<dbReference type="SMART" id="SM00079">
    <property type="entry name" value="PBPe"/>
    <property type="match status" value="1"/>
</dbReference>
<dbReference type="InterPro" id="IPR018313">
    <property type="entry name" value="SBP_3_CS"/>
</dbReference>
<dbReference type="CDD" id="cd01001">
    <property type="entry name" value="PBP2_HisJ_LAO_like"/>
    <property type="match status" value="1"/>
</dbReference>
<dbReference type="PANTHER" id="PTHR35936:SF17">
    <property type="entry name" value="ARGININE-BINDING EXTRACELLULAR PROTEIN ARTP"/>
    <property type="match status" value="1"/>
</dbReference>
<dbReference type="Gene3D" id="3.40.190.10">
    <property type="entry name" value="Periplasmic binding protein-like II"/>
    <property type="match status" value="2"/>
</dbReference>
<evidence type="ECO:0000256" key="4">
    <source>
        <dbReference type="RuleBase" id="RU003744"/>
    </source>
</evidence>
<dbReference type="OrthoDB" id="9807134at2"/>
<evidence type="ECO:0000256" key="2">
    <source>
        <dbReference type="ARBA" id="ARBA00010333"/>
    </source>
</evidence>
<gene>
    <name evidence="8" type="ORF">BB934_04215</name>
</gene>
<reference evidence="8" key="1">
    <citation type="submission" date="2016-07" db="EMBL/GenBank/DDBJ databases">
        <title>Microvirga ossetica sp. nov. a new species of rhizobia isolated from root nodules of the legume species Vicia alpestris Steven originated from North Ossetia region in the Caucasus.</title>
        <authorList>
            <person name="Safronova V.I."/>
            <person name="Kuznetsova I.G."/>
            <person name="Sazanova A.L."/>
            <person name="Belimov A."/>
            <person name="Andronov E."/>
            <person name="Osledkin Y.S."/>
            <person name="Onishchuk O.P."/>
            <person name="Kurchak O.N."/>
            <person name="Shaposhnikov A.I."/>
            <person name="Willems A."/>
            <person name="Tikhonovich I.A."/>
        </authorList>
    </citation>
    <scope>NUCLEOTIDE SEQUENCE [LARGE SCALE GENOMIC DNA]</scope>
    <source>
        <strain evidence="8">V5/3M</strain>
    </source>
</reference>
<accession>A0A1B2EC34</accession>
<dbReference type="PROSITE" id="PS01039">
    <property type="entry name" value="SBP_BACTERIAL_3"/>
    <property type="match status" value="1"/>
</dbReference>
<evidence type="ECO:0000259" key="7">
    <source>
        <dbReference type="SMART" id="SM00079"/>
    </source>
</evidence>
<dbReference type="GO" id="GO:0030313">
    <property type="term" value="C:cell envelope"/>
    <property type="evidence" value="ECO:0007669"/>
    <property type="project" value="UniProtKB-SubCell"/>
</dbReference>
<dbReference type="KEGG" id="moc:BB934_04215"/>
<dbReference type="Pfam" id="PF00497">
    <property type="entry name" value="SBP_bac_3"/>
    <property type="match status" value="1"/>
</dbReference>
<dbReference type="AlphaFoldDB" id="A0A1B2EC34"/>
<dbReference type="PANTHER" id="PTHR35936">
    <property type="entry name" value="MEMBRANE-BOUND LYTIC MUREIN TRANSGLYCOSYLASE F"/>
    <property type="match status" value="1"/>
</dbReference>
<feature type="signal peptide" evidence="5">
    <location>
        <begin position="1"/>
        <end position="29"/>
    </location>
</feature>
<dbReference type="SUPFAM" id="SSF53850">
    <property type="entry name" value="Periplasmic binding protein-like II"/>
    <property type="match status" value="1"/>
</dbReference>
<comment type="similarity">
    <text evidence="2 4">Belongs to the bacterial solute-binding protein 3 family.</text>
</comment>
<evidence type="ECO:0000256" key="3">
    <source>
        <dbReference type="ARBA" id="ARBA00022729"/>
    </source>
</evidence>
<keyword evidence="3 5" id="KW-0732">Signal</keyword>
<dbReference type="InterPro" id="IPR001320">
    <property type="entry name" value="Iontro_rcpt_C"/>
</dbReference>
<evidence type="ECO:0000313" key="8">
    <source>
        <dbReference type="EMBL" id="ANY77528.1"/>
    </source>
</evidence>
<dbReference type="RefSeq" id="WP_099508512.1">
    <property type="nucleotide sequence ID" value="NZ_CP016616.1"/>
</dbReference>
<dbReference type="GO" id="GO:0016020">
    <property type="term" value="C:membrane"/>
    <property type="evidence" value="ECO:0007669"/>
    <property type="project" value="InterPro"/>
</dbReference>
<evidence type="ECO:0008006" key="9">
    <source>
        <dbReference type="Google" id="ProtNLM"/>
    </source>
</evidence>
<evidence type="ECO:0000256" key="1">
    <source>
        <dbReference type="ARBA" id="ARBA00004196"/>
    </source>
</evidence>
<organism evidence="8">
    <name type="scientific">Microvirga ossetica</name>
    <dbReference type="NCBI Taxonomy" id="1882682"/>
    <lineage>
        <taxon>Bacteria</taxon>
        <taxon>Pseudomonadati</taxon>
        <taxon>Pseudomonadota</taxon>
        <taxon>Alphaproteobacteria</taxon>
        <taxon>Hyphomicrobiales</taxon>
        <taxon>Methylobacteriaceae</taxon>
        <taxon>Microvirga</taxon>
    </lineage>
</organism>
<comment type="subcellular location">
    <subcellularLocation>
        <location evidence="1">Cell envelope</location>
    </subcellularLocation>
</comment>
<evidence type="ECO:0000259" key="6">
    <source>
        <dbReference type="SMART" id="SM00062"/>
    </source>
</evidence>
<evidence type="ECO:0000256" key="5">
    <source>
        <dbReference type="SAM" id="SignalP"/>
    </source>
</evidence>
<dbReference type="SMART" id="SM00062">
    <property type="entry name" value="PBPb"/>
    <property type="match status" value="1"/>
</dbReference>
<sequence>MRTRVLSFGRKLAILAAAMLGLSAFAAQAQEAASRPKSVVRIAVEGAYPPFNFIDANNELQGFEVELLKSLCEAMDTECELVQHEWDGIIRALVNREYDAVMSSLEITERRQKRIAFSDPYYRIPAVFIGSKETAPGAVTPAAMAGKKIGTIERTDHEAYLKTFYKNSEIVLYAKAEEANLDLLVGRIDAVFADELLLSKFLGTREGACCHIVGDAPAEPAYKRESYGIGLRKEDEELRERFNRAIAQVKADGTYDRIRAKYFPFDIK</sequence>
<protein>
    <recommendedName>
        <fullName evidence="9">Amino acid ABC transporter</fullName>
    </recommendedName>
</protein>
<dbReference type="InterPro" id="IPR001638">
    <property type="entry name" value="Solute-binding_3/MltF_N"/>
</dbReference>